<dbReference type="RefSeq" id="WP_015756456.1">
    <property type="nucleotide sequence ID" value="NC_013216.1"/>
</dbReference>
<name>C8W274_DESAS</name>
<keyword evidence="2" id="KW-1185">Reference proteome</keyword>
<dbReference type="KEGG" id="dae:Dtox_0831"/>
<dbReference type="Proteomes" id="UP000002217">
    <property type="component" value="Chromosome"/>
</dbReference>
<accession>C8W274</accession>
<reference evidence="1 2" key="1">
    <citation type="journal article" date="2009" name="Stand. Genomic Sci.">
        <title>Complete genome sequence of Desulfotomaculum acetoxidans type strain (5575).</title>
        <authorList>
            <person name="Spring S."/>
            <person name="Lapidus A."/>
            <person name="Schroder M."/>
            <person name="Gleim D."/>
            <person name="Sims D."/>
            <person name="Meincke L."/>
            <person name="Glavina Del Rio T."/>
            <person name="Tice H."/>
            <person name="Copeland A."/>
            <person name="Cheng J.F."/>
            <person name="Lucas S."/>
            <person name="Chen F."/>
            <person name="Nolan M."/>
            <person name="Bruce D."/>
            <person name="Goodwin L."/>
            <person name="Pitluck S."/>
            <person name="Ivanova N."/>
            <person name="Mavromatis K."/>
            <person name="Mikhailova N."/>
            <person name="Pati A."/>
            <person name="Chen A."/>
            <person name="Palaniappan K."/>
            <person name="Land M."/>
            <person name="Hauser L."/>
            <person name="Chang Y.J."/>
            <person name="Jeffries C.D."/>
            <person name="Chain P."/>
            <person name="Saunders E."/>
            <person name="Brettin T."/>
            <person name="Detter J.C."/>
            <person name="Goker M."/>
            <person name="Bristow J."/>
            <person name="Eisen J.A."/>
            <person name="Markowitz V."/>
            <person name="Hugenholtz P."/>
            <person name="Kyrpides N.C."/>
            <person name="Klenk H.P."/>
            <person name="Han C."/>
        </authorList>
    </citation>
    <scope>NUCLEOTIDE SEQUENCE [LARGE SCALE GENOMIC DNA]</scope>
    <source>
        <strain evidence="2">ATCC 49208 / DSM 771 / VKM B-1644</strain>
    </source>
</reference>
<evidence type="ECO:0000313" key="2">
    <source>
        <dbReference type="Proteomes" id="UP000002217"/>
    </source>
</evidence>
<evidence type="ECO:0000313" key="1">
    <source>
        <dbReference type="EMBL" id="ACV61738.1"/>
    </source>
</evidence>
<gene>
    <name evidence="1" type="ordered locus">Dtox_0831</name>
</gene>
<organism evidence="1 2">
    <name type="scientific">Desulfofarcimen acetoxidans (strain ATCC 49208 / DSM 771 / KCTC 5769 / VKM B-1644 / 5575)</name>
    <name type="common">Desulfotomaculum acetoxidans</name>
    <dbReference type="NCBI Taxonomy" id="485916"/>
    <lineage>
        <taxon>Bacteria</taxon>
        <taxon>Bacillati</taxon>
        <taxon>Bacillota</taxon>
        <taxon>Clostridia</taxon>
        <taxon>Eubacteriales</taxon>
        <taxon>Peptococcaceae</taxon>
        <taxon>Desulfofarcimen</taxon>
    </lineage>
</organism>
<proteinExistence type="predicted"/>
<dbReference type="EMBL" id="CP001720">
    <property type="protein sequence ID" value="ACV61738.1"/>
    <property type="molecule type" value="Genomic_DNA"/>
</dbReference>
<sequence>MGINRNYECDSILEWLEYWFSTRKNIIDLFQKSVACICKQLEEKPLGSLATEIDSLRIEMNKKLIKEFRFPYKDRPFDEKAKIPEGFSKIKSDYFQSTRNFFDQLAGFLLRDSNKARLALINLRATKSSLVKMQKYFENIADEQGILMRKHYELCILEEQNLQNLMMACLYYNEHQPSKFFNKYQIKSWYKENFKNAMEKAKQALCGLLSDHFVIFPEKYYYNGILNFYPIIVHDLDMTDGTLLIEFFCHCTPFAELDYDYLVVVCKNDHDKIMPSGLRVSKDFLKRLKIAINTEDTKLAEQLTSPFPEEVTTQILECFEHQYEVFSPIVTGYEEIDRIAELLWAFSKSQEELSDDSDTEYRKYIENNYKTEISSLLRTVESQIPQTDLSEISQLCNDVFNGYTFDDGSFNSFYNKLIVKSLEQIQH</sequence>
<dbReference type="OrthoDB" id="2677960at2"/>
<protein>
    <submittedName>
        <fullName evidence="1">Uncharacterized protein</fullName>
    </submittedName>
</protein>
<dbReference type="HOGENOM" id="CLU_642098_0_0_9"/>
<dbReference type="AlphaFoldDB" id="C8W274"/>